<dbReference type="AlphaFoldDB" id="A0A7G9YKS5"/>
<proteinExistence type="predicted"/>
<feature type="transmembrane region" description="Helical" evidence="1">
    <location>
        <begin position="81"/>
        <end position="99"/>
    </location>
</feature>
<sequence length="203" mass="23595">MAQPKIPVKYTRRLLFFAPSRLCVIVFQFNAKAQRRRDAKGVVDLSLHVFCVVVHPTDHYGNHWIPRQCLVTCSVHHRIKFLFMFISVFILAVEVYFAPPQLELFLHKCQLDVRPEFNAILCVSATLRLRVKSRTQRRKGAETQRLNKLLDRLSCCICLGLVCSWSNWQLQKSQFMPVVSIYGEHGVIIKGKHEQVMDDSKTR</sequence>
<evidence type="ECO:0000256" key="1">
    <source>
        <dbReference type="SAM" id="Phobius"/>
    </source>
</evidence>
<reference evidence="2" key="1">
    <citation type="submission" date="2020-06" db="EMBL/GenBank/DDBJ databases">
        <title>Unique genomic features of the anaerobic methanotrophic archaea.</title>
        <authorList>
            <person name="Chadwick G.L."/>
            <person name="Skennerton C.T."/>
            <person name="Laso-Perez R."/>
            <person name="Leu A.O."/>
            <person name="Speth D.R."/>
            <person name="Yu H."/>
            <person name="Morgan-Lang C."/>
            <person name="Hatzenpichler R."/>
            <person name="Goudeau D."/>
            <person name="Malmstrom R."/>
            <person name="Brazelton W.J."/>
            <person name="Woyke T."/>
            <person name="Hallam S.J."/>
            <person name="Tyson G.W."/>
            <person name="Wegener G."/>
            <person name="Boetius A."/>
            <person name="Orphan V."/>
        </authorList>
    </citation>
    <scope>NUCLEOTIDE SEQUENCE</scope>
</reference>
<evidence type="ECO:0000313" key="2">
    <source>
        <dbReference type="EMBL" id="QNO48609.1"/>
    </source>
</evidence>
<dbReference type="EMBL" id="MT631356">
    <property type="protein sequence ID" value="QNO48609.1"/>
    <property type="molecule type" value="Genomic_DNA"/>
</dbReference>
<gene>
    <name evidence="2" type="ORF">LKGCFIDI_00011</name>
</gene>
<keyword evidence="1" id="KW-1133">Transmembrane helix</keyword>
<keyword evidence="1" id="KW-0472">Membrane</keyword>
<name>A0A7G9YKS5_9EURY</name>
<accession>A0A7G9YKS5</accession>
<keyword evidence="1" id="KW-0812">Transmembrane</keyword>
<protein>
    <submittedName>
        <fullName evidence="2">Uncharacterized protein</fullName>
    </submittedName>
</protein>
<organism evidence="2">
    <name type="scientific">Candidatus Methanogaster sp. ANME-2c ERB4</name>
    <dbReference type="NCBI Taxonomy" id="2759911"/>
    <lineage>
        <taxon>Archaea</taxon>
        <taxon>Methanobacteriati</taxon>
        <taxon>Methanobacteriota</taxon>
        <taxon>Stenosarchaea group</taxon>
        <taxon>Methanomicrobia</taxon>
        <taxon>Methanosarcinales</taxon>
        <taxon>ANME-2 cluster</taxon>
        <taxon>Candidatus Methanogasteraceae</taxon>
        <taxon>Candidatus Methanogaster</taxon>
    </lineage>
</organism>